<sequence>MRISLFLAGLLALAACKKETSSDERWLEESQRKEVIVFRDVTPTADGAQNRQEHSFFFQCRDLPASSSLSSPSGVYFYTLEGDSLILKTSQQKVYFKMDADGRSFTIGRFFPNYTGLQDLLIFEKQ</sequence>
<dbReference type="Proteomes" id="UP000321436">
    <property type="component" value="Unassembled WGS sequence"/>
</dbReference>
<name>A0A512RJY0_9BACT</name>
<gene>
    <name evidence="1" type="ORF">CCY01nite_22420</name>
</gene>
<organism evidence="1 2">
    <name type="scientific">Chitinophaga cymbidii</name>
    <dbReference type="NCBI Taxonomy" id="1096750"/>
    <lineage>
        <taxon>Bacteria</taxon>
        <taxon>Pseudomonadati</taxon>
        <taxon>Bacteroidota</taxon>
        <taxon>Chitinophagia</taxon>
        <taxon>Chitinophagales</taxon>
        <taxon>Chitinophagaceae</taxon>
        <taxon>Chitinophaga</taxon>
    </lineage>
</organism>
<dbReference type="RefSeq" id="WP_146861201.1">
    <property type="nucleotide sequence ID" value="NZ_BKAU01000002.1"/>
</dbReference>
<dbReference type="EMBL" id="BKAU01000002">
    <property type="protein sequence ID" value="GEP95982.1"/>
    <property type="molecule type" value="Genomic_DNA"/>
</dbReference>
<dbReference type="OrthoDB" id="674351at2"/>
<evidence type="ECO:0000313" key="1">
    <source>
        <dbReference type="EMBL" id="GEP95982.1"/>
    </source>
</evidence>
<proteinExistence type="predicted"/>
<comment type="caution">
    <text evidence="1">The sequence shown here is derived from an EMBL/GenBank/DDBJ whole genome shotgun (WGS) entry which is preliminary data.</text>
</comment>
<keyword evidence="2" id="KW-1185">Reference proteome</keyword>
<evidence type="ECO:0008006" key="3">
    <source>
        <dbReference type="Google" id="ProtNLM"/>
    </source>
</evidence>
<dbReference type="PROSITE" id="PS51257">
    <property type="entry name" value="PROKAR_LIPOPROTEIN"/>
    <property type="match status" value="1"/>
</dbReference>
<protein>
    <recommendedName>
        <fullName evidence="3">Lipoprotein</fullName>
    </recommendedName>
</protein>
<dbReference type="AlphaFoldDB" id="A0A512RJY0"/>
<evidence type="ECO:0000313" key="2">
    <source>
        <dbReference type="Proteomes" id="UP000321436"/>
    </source>
</evidence>
<accession>A0A512RJY0</accession>
<reference evidence="1 2" key="1">
    <citation type="submission" date="2019-07" db="EMBL/GenBank/DDBJ databases">
        <title>Whole genome shotgun sequence of Chitinophaga cymbidii NBRC 109752.</title>
        <authorList>
            <person name="Hosoyama A."/>
            <person name="Uohara A."/>
            <person name="Ohji S."/>
            <person name="Ichikawa N."/>
        </authorList>
    </citation>
    <scope>NUCLEOTIDE SEQUENCE [LARGE SCALE GENOMIC DNA]</scope>
    <source>
        <strain evidence="1 2">NBRC 109752</strain>
    </source>
</reference>